<keyword evidence="11" id="KW-0010">Activator</keyword>
<feature type="coiled-coil region" evidence="15">
    <location>
        <begin position="443"/>
        <end position="491"/>
    </location>
</feature>
<dbReference type="InterPro" id="IPR001610">
    <property type="entry name" value="PAC"/>
</dbReference>
<dbReference type="InterPro" id="IPR036638">
    <property type="entry name" value="HLH_DNA-bd_sf"/>
</dbReference>
<keyword evidence="15" id="KW-0175">Coiled coil</keyword>
<dbReference type="SUPFAM" id="SSF47459">
    <property type="entry name" value="HLH, helix-loop-helix DNA-binding domain"/>
    <property type="match status" value="1"/>
</dbReference>
<proteinExistence type="predicted"/>
<keyword evidence="3" id="KW-1017">Isopeptide bond</keyword>
<keyword evidence="7" id="KW-0832">Ubl conjugation</keyword>
<dbReference type="Gene3D" id="4.10.280.10">
    <property type="entry name" value="Helix-loop-helix DNA-binding domain"/>
    <property type="match status" value="1"/>
</dbReference>
<dbReference type="SMART" id="SM00086">
    <property type="entry name" value="PAC"/>
    <property type="match status" value="1"/>
</dbReference>
<dbReference type="InterPro" id="IPR000014">
    <property type="entry name" value="PAS"/>
</dbReference>
<feature type="domain" description="PAS" evidence="17">
    <location>
        <begin position="97"/>
        <end position="145"/>
    </location>
</feature>
<reference evidence="19" key="3">
    <citation type="submission" date="2025-08" db="UniProtKB">
        <authorList>
            <consortium name="Ensembl"/>
        </authorList>
    </citation>
    <scope>IDENTIFICATION</scope>
</reference>
<dbReference type="InterPro" id="IPR001067">
    <property type="entry name" value="Nuc_translocat"/>
</dbReference>
<keyword evidence="9" id="KW-0090">Biological rhythms</keyword>
<evidence type="ECO:0000259" key="17">
    <source>
        <dbReference type="PROSITE" id="PS50112"/>
    </source>
</evidence>
<keyword evidence="5" id="KW-0677">Repeat</keyword>
<dbReference type="GO" id="GO:0032922">
    <property type="term" value="P:circadian regulation of gene expression"/>
    <property type="evidence" value="ECO:0007669"/>
    <property type="project" value="InterPro"/>
</dbReference>
<evidence type="ECO:0000313" key="20">
    <source>
        <dbReference type="Proteomes" id="UP000265100"/>
    </source>
</evidence>
<keyword evidence="10" id="KW-0238">DNA-binding</keyword>
<evidence type="ECO:0000256" key="4">
    <source>
        <dbReference type="ARBA" id="ARBA00022553"/>
    </source>
</evidence>
<dbReference type="Proteomes" id="UP000265100">
    <property type="component" value="Chromosome 6"/>
</dbReference>
<dbReference type="Pfam" id="PF00010">
    <property type="entry name" value="HLH"/>
    <property type="match status" value="1"/>
</dbReference>
<dbReference type="FunFam" id="4.10.280.10:FF:000013">
    <property type="entry name" value="Circadian locomoter output cycles protein kaput"/>
    <property type="match status" value="1"/>
</dbReference>
<evidence type="ECO:0000313" key="19">
    <source>
        <dbReference type="Ensembl" id="ENSACLP00000016038.2"/>
    </source>
</evidence>
<dbReference type="SMART" id="SM00091">
    <property type="entry name" value="PAS"/>
    <property type="match status" value="2"/>
</dbReference>
<reference evidence="19" key="4">
    <citation type="submission" date="2025-09" db="UniProtKB">
        <authorList>
            <consortium name="Ensembl"/>
        </authorList>
    </citation>
    <scope>IDENTIFICATION</scope>
</reference>
<evidence type="ECO:0000256" key="7">
    <source>
        <dbReference type="ARBA" id="ARBA00022843"/>
    </source>
</evidence>
<dbReference type="GO" id="GO:0005829">
    <property type="term" value="C:cytosol"/>
    <property type="evidence" value="ECO:0007669"/>
    <property type="project" value="UniProtKB-SubCell"/>
</dbReference>
<keyword evidence="8" id="KW-0805">Transcription regulation</keyword>
<evidence type="ECO:0000256" key="10">
    <source>
        <dbReference type="ARBA" id="ARBA00023125"/>
    </source>
</evidence>
<dbReference type="PROSITE" id="PS50112">
    <property type="entry name" value="PAS"/>
    <property type="match status" value="2"/>
</dbReference>
<dbReference type="GO" id="GO:0070888">
    <property type="term" value="F:E-box binding"/>
    <property type="evidence" value="ECO:0007669"/>
    <property type="project" value="TreeGrafter"/>
</dbReference>
<reference evidence="19 20" key="1">
    <citation type="submission" date="2018-05" db="EMBL/GenBank/DDBJ databases">
        <authorList>
            <person name="Datahose"/>
        </authorList>
    </citation>
    <scope>NUCLEOTIDE SEQUENCE</scope>
</reference>
<dbReference type="FunFam" id="3.30.450.20:FF:000022">
    <property type="entry name" value="circadian locomoter output cycles protein kaput"/>
    <property type="match status" value="1"/>
</dbReference>
<keyword evidence="4" id="KW-0597">Phosphoprotein</keyword>
<evidence type="ECO:0000256" key="15">
    <source>
        <dbReference type="SAM" id="Coils"/>
    </source>
</evidence>
<dbReference type="CDD" id="cd00130">
    <property type="entry name" value="PAS"/>
    <property type="match status" value="2"/>
</dbReference>
<evidence type="ECO:0000256" key="12">
    <source>
        <dbReference type="ARBA" id="ARBA00023163"/>
    </source>
</evidence>
<dbReference type="SUPFAM" id="SSF55785">
    <property type="entry name" value="PYP-like sensor domain (PAS domain)"/>
    <property type="match status" value="2"/>
</dbReference>
<dbReference type="PANTHER" id="PTHR46055">
    <property type="entry name" value="CIRCADIAN LOCOMOTER OUTPUT CYCLES PROTEIN KAPUT"/>
    <property type="match status" value="1"/>
</dbReference>
<evidence type="ECO:0000256" key="14">
    <source>
        <dbReference type="ARBA" id="ARBA00040572"/>
    </source>
</evidence>
<dbReference type="GO" id="GO:1990513">
    <property type="term" value="C:CLOCK-BMAL transcription complex"/>
    <property type="evidence" value="ECO:0007669"/>
    <property type="project" value="TreeGrafter"/>
</dbReference>
<keyword evidence="12" id="KW-0804">Transcription</keyword>
<evidence type="ECO:0000256" key="1">
    <source>
        <dbReference type="ARBA" id="ARBA00004514"/>
    </source>
</evidence>
<evidence type="ECO:0000256" key="8">
    <source>
        <dbReference type="ARBA" id="ARBA00023015"/>
    </source>
</evidence>
<evidence type="ECO:0000256" key="16">
    <source>
        <dbReference type="SAM" id="MobiDB-lite"/>
    </source>
</evidence>
<organism evidence="19 20">
    <name type="scientific">Astatotilapia calliptera</name>
    <name type="common">Eastern happy</name>
    <name type="synonym">Chromis callipterus</name>
    <dbReference type="NCBI Taxonomy" id="8154"/>
    <lineage>
        <taxon>Eukaryota</taxon>
        <taxon>Metazoa</taxon>
        <taxon>Chordata</taxon>
        <taxon>Craniata</taxon>
        <taxon>Vertebrata</taxon>
        <taxon>Euteleostomi</taxon>
        <taxon>Actinopterygii</taxon>
        <taxon>Neopterygii</taxon>
        <taxon>Teleostei</taxon>
        <taxon>Neoteleostei</taxon>
        <taxon>Acanthomorphata</taxon>
        <taxon>Ovalentaria</taxon>
        <taxon>Cichlomorphae</taxon>
        <taxon>Cichliformes</taxon>
        <taxon>Cichlidae</taxon>
        <taxon>African cichlids</taxon>
        <taxon>Pseudocrenilabrinae</taxon>
        <taxon>Haplochromini</taxon>
        <taxon>Astatotilapia</taxon>
    </lineage>
</organism>
<evidence type="ECO:0000256" key="9">
    <source>
        <dbReference type="ARBA" id="ARBA00023108"/>
    </source>
</evidence>
<name>A0A3P8PGF2_ASTCA</name>
<evidence type="ECO:0000256" key="13">
    <source>
        <dbReference type="ARBA" id="ARBA00023242"/>
    </source>
</evidence>
<evidence type="ECO:0000256" key="11">
    <source>
        <dbReference type="ARBA" id="ARBA00023159"/>
    </source>
</evidence>
<dbReference type="AlphaFoldDB" id="A0A3P8PGF2"/>
<dbReference type="PANTHER" id="PTHR46055:SF2">
    <property type="entry name" value="CIRCADIAN LOCOMOTER OUTPUT CYCLES PROTEIN KAPUT"/>
    <property type="match status" value="1"/>
</dbReference>
<feature type="region of interest" description="Disordered" evidence="16">
    <location>
        <begin position="537"/>
        <end position="563"/>
    </location>
</feature>
<keyword evidence="6" id="KW-0227">DNA damage</keyword>
<dbReference type="GO" id="GO:0046983">
    <property type="term" value="F:protein dimerization activity"/>
    <property type="evidence" value="ECO:0007669"/>
    <property type="project" value="InterPro"/>
</dbReference>
<dbReference type="PRINTS" id="PR00785">
    <property type="entry name" value="NCTRNSLOCATR"/>
</dbReference>
<dbReference type="PROSITE" id="PS50888">
    <property type="entry name" value="BHLH"/>
    <property type="match status" value="1"/>
</dbReference>
<dbReference type="InterPro" id="IPR011598">
    <property type="entry name" value="bHLH_dom"/>
</dbReference>
<comment type="subcellular location">
    <subcellularLocation>
        <location evidence="1">Cytoplasm</location>
        <location evidence="1">Cytosol</location>
    </subcellularLocation>
</comment>
<dbReference type="InterPro" id="IPR035965">
    <property type="entry name" value="PAS-like_dom_sf"/>
</dbReference>
<dbReference type="GO" id="GO:0000981">
    <property type="term" value="F:DNA-binding transcription factor activity, RNA polymerase II-specific"/>
    <property type="evidence" value="ECO:0007669"/>
    <property type="project" value="InterPro"/>
</dbReference>
<reference evidence="20" key="2">
    <citation type="submission" date="2023-03" db="EMBL/GenBank/DDBJ databases">
        <authorList>
            <consortium name="Wellcome Sanger Institute Data Sharing"/>
        </authorList>
    </citation>
    <scope>NUCLEOTIDE SEQUENCE [LARGE SCALE GENOMIC DNA]</scope>
</reference>
<dbReference type="Pfam" id="PF00989">
    <property type="entry name" value="PAS"/>
    <property type="match status" value="1"/>
</dbReference>
<evidence type="ECO:0000256" key="3">
    <source>
        <dbReference type="ARBA" id="ARBA00022499"/>
    </source>
</evidence>
<dbReference type="FunFam" id="3.30.450.20:FF:000016">
    <property type="entry name" value="Circadian locomoter output cycles protein"/>
    <property type="match status" value="1"/>
</dbReference>
<dbReference type="InterPro" id="IPR047230">
    <property type="entry name" value="CLOCK-like"/>
</dbReference>
<evidence type="ECO:0000256" key="5">
    <source>
        <dbReference type="ARBA" id="ARBA00022737"/>
    </source>
</evidence>
<sequence>MTSSMGDDCSIFDGLMEEDEKDKAKRVSRNKSEKRRRDQFNVLIKELGTMLPGNTRKMDKSTILQKSIDFLCKHKEIAAQSESSEIRQDWKPPFLSNEEFTQLMLEALDGFFIAIMTDGNILYVSESVTSLLEHLPADLVDQNLLNFLPVGEHSEVYKALSTHPSELENLSTDYLKSKNHMEFCCHMLRGAIDPKESPVYEYVKFIGNFKSLSNVPNVTRNGLAGVLQRSLQPAFDDQVCFVATVRLAKPQFIKEMCTVEEPNEEFTSRHSLEWKFLFLDHRAPPIIGYLPFEVLGTSGYDYYHVDDLETLAKCHEHLMQYGKGKSCYYRFLTKGQQWIWLQTHYYITYHQWNSRPEFIVCTHTVVRYKYVYFIPLFQKIADHWTFSGTMLSLSPKLHMDTATPPRQSLASTMEMTSQRRSSISSQVRQDTAACSFSLRLQPVMEFSAQVNAMQHLKEQLEQRTRMIQANIQRQQEELRHIQEQLQRVQGQGIQMLLQQQGGPMNVQLPQVGSVQQTTTLTNQVQQTTINPVHSGTQQLTIQQQTQQASQPQPQPQPQTQGSVSAPLYNTMMISQPGQPNVLQISTSLPQNNTQQGTAVATFTQDRQIRFPAGQQLVTKLVTAPMHACGAVMVPTSMFMGQVVTAYNPFGSQQTAVVAQSNQQGQQQQQQFLQVSLEGRRCH</sequence>
<protein>
    <recommendedName>
        <fullName evidence="14">Circadian locomoter output cycles protein kaput</fullName>
    </recommendedName>
</protein>
<dbReference type="GO" id="GO:0006974">
    <property type="term" value="P:DNA damage response"/>
    <property type="evidence" value="ECO:0007669"/>
    <property type="project" value="UniProtKB-KW"/>
</dbReference>
<dbReference type="InterPro" id="IPR013767">
    <property type="entry name" value="PAS_fold"/>
</dbReference>
<accession>A0A3P8PGF2</accession>
<feature type="domain" description="BHLH" evidence="18">
    <location>
        <begin position="24"/>
        <end position="74"/>
    </location>
</feature>
<keyword evidence="2" id="KW-0963">Cytoplasm</keyword>
<keyword evidence="13" id="KW-0539">Nucleus</keyword>
<feature type="compositionally biased region" description="Low complexity" evidence="16">
    <location>
        <begin position="537"/>
        <end position="551"/>
    </location>
</feature>
<dbReference type="Ensembl" id="ENSACLT00000016412.2">
    <property type="protein sequence ID" value="ENSACLP00000016038.2"/>
    <property type="gene ID" value="ENSACLG00000010583.2"/>
</dbReference>
<dbReference type="Pfam" id="PF14598">
    <property type="entry name" value="PAS_11"/>
    <property type="match status" value="1"/>
</dbReference>
<feature type="domain" description="PAS" evidence="17">
    <location>
        <begin position="275"/>
        <end position="322"/>
    </location>
</feature>
<dbReference type="GeneTree" id="ENSGT00940000157580"/>
<evidence type="ECO:0000259" key="18">
    <source>
        <dbReference type="PROSITE" id="PS50888"/>
    </source>
</evidence>
<keyword evidence="20" id="KW-1185">Reference proteome</keyword>
<dbReference type="Gene3D" id="3.30.450.20">
    <property type="entry name" value="PAS domain"/>
    <property type="match status" value="2"/>
</dbReference>
<evidence type="ECO:0000256" key="6">
    <source>
        <dbReference type="ARBA" id="ARBA00022763"/>
    </source>
</evidence>
<evidence type="ECO:0000256" key="2">
    <source>
        <dbReference type="ARBA" id="ARBA00022490"/>
    </source>
</evidence>
<dbReference type="SMART" id="SM00353">
    <property type="entry name" value="HLH"/>
    <property type="match status" value="1"/>
</dbReference>
<dbReference type="Bgee" id="ENSACLG00000010583">
    <property type="expression patterns" value="Expressed in muscle tissue and 8 other cell types or tissues"/>
</dbReference>